<dbReference type="OrthoDB" id="5046242at2759"/>
<evidence type="ECO:0000256" key="1">
    <source>
        <dbReference type="SAM" id="SignalP"/>
    </source>
</evidence>
<evidence type="ECO:0000313" key="4">
    <source>
        <dbReference type="EMBL" id="VFT79108.1"/>
    </source>
</evidence>
<feature type="chain" id="PRO_5033828570" evidence="1">
    <location>
        <begin position="20"/>
        <end position="519"/>
    </location>
</feature>
<keyword evidence="5" id="KW-1185">Reference proteome</keyword>
<dbReference type="EMBL" id="CAADRA010000181">
    <property type="protein sequence ID" value="VFT79108.1"/>
    <property type="molecule type" value="Genomic_DNA"/>
</dbReference>
<dbReference type="PANTHER" id="PTHR42923">
    <property type="entry name" value="PROTOPORPHYRINOGEN OXIDASE"/>
    <property type="match status" value="1"/>
</dbReference>
<accession>A0A485K9U7</accession>
<dbReference type="Gene3D" id="3.50.50.60">
    <property type="entry name" value="FAD/NAD(P)-binding domain"/>
    <property type="match status" value="1"/>
</dbReference>
<reference evidence="3" key="2">
    <citation type="submission" date="2019-06" db="EMBL/GenBank/DDBJ databases">
        <title>Genomics analysis of Aphanomyces spp. identifies a new class of oomycete effector associated with host adaptation.</title>
        <authorList>
            <person name="Gaulin E."/>
        </authorList>
    </citation>
    <scope>NUCLEOTIDE SEQUENCE</scope>
    <source>
        <strain evidence="3">CBS 578.67</strain>
    </source>
</reference>
<gene>
    <name evidence="4" type="primary">Aste57867_1901</name>
    <name evidence="3" type="ORF">As57867_001899</name>
    <name evidence="4" type="ORF">ASTE57867_1901</name>
</gene>
<dbReference type="InterPro" id="IPR050464">
    <property type="entry name" value="Zeta_carotene_desat/Oxidored"/>
</dbReference>
<organism evidence="4 5">
    <name type="scientific">Aphanomyces stellatus</name>
    <dbReference type="NCBI Taxonomy" id="120398"/>
    <lineage>
        <taxon>Eukaryota</taxon>
        <taxon>Sar</taxon>
        <taxon>Stramenopiles</taxon>
        <taxon>Oomycota</taxon>
        <taxon>Saprolegniomycetes</taxon>
        <taxon>Saprolegniales</taxon>
        <taxon>Verrucalvaceae</taxon>
        <taxon>Aphanomyces</taxon>
    </lineage>
</organism>
<keyword evidence="1" id="KW-0732">Signal</keyword>
<sequence>MTLLRCLFTLAIAPLVVHAAPTISLKTTDRVVVVGAGPAGVHYASLLAKKGLTKIQLIDANDHVGGKSSTIWDDDGVPHEMGTVFALDSYTPIFDLLDAYDPTNTRFPFAFERPKYMATMGESAGADDSDPTTTLDFPGYVLRTIQANAPPALRANATKAQLHALFADQAQRYIAVHRSIFGIYPYGMPPPPTNWSLIDMTAIEFLKANNLTALTGLFRFSQQQQGYGVLETIPAFYFLWWSHPATVAKIIRAQVQYHSCAYELSKGFQSLWMQIAAAHAPAVTTILNARVLRVDRGSTPSVTYFDRRAWAPVTIECDHIVMALDLSVNANVVVDMTANEKALFLGSYTASTYIATLFRSNPSPVETATQIWPDRVRQSGRVSAIRNSRLTVVEGNDDDDVGASQDVSALIVGRQVRVAYQFYDKPRKDVDHDHATDTFWKDLAKAGMDRGGVWAQTYWNYFPRFTRDGLKQGLPWKIWDIQGDRHTTWIGSSVSFESVLDVVTYNNNLIQRVQVATGP</sequence>
<protein>
    <submittedName>
        <fullName evidence="4">Aste57867_1901 protein</fullName>
    </submittedName>
</protein>
<dbReference type="InterPro" id="IPR036188">
    <property type="entry name" value="FAD/NAD-bd_sf"/>
</dbReference>
<dbReference type="GO" id="GO:0016491">
    <property type="term" value="F:oxidoreductase activity"/>
    <property type="evidence" value="ECO:0007669"/>
    <property type="project" value="InterPro"/>
</dbReference>
<proteinExistence type="predicted"/>
<feature type="domain" description="Amine oxidase" evidence="2">
    <location>
        <begin position="39"/>
        <end position="362"/>
    </location>
</feature>
<dbReference type="Proteomes" id="UP000332933">
    <property type="component" value="Unassembled WGS sequence"/>
</dbReference>
<dbReference type="Gene3D" id="1.10.405.20">
    <property type="match status" value="1"/>
</dbReference>
<name>A0A485K9U7_9STRA</name>
<dbReference type="Gene3D" id="3.30.70.1990">
    <property type="match status" value="1"/>
</dbReference>
<evidence type="ECO:0000259" key="2">
    <source>
        <dbReference type="Pfam" id="PF01593"/>
    </source>
</evidence>
<feature type="signal peptide" evidence="1">
    <location>
        <begin position="1"/>
        <end position="19"/>
    </location>
</feature>
<dbReference type="AlphaFoldDB" id="A0A485K9U7"/>
<evidence type="ECO:0000313" key="5">
    <source>
        <dbReference type="Proteomes" id="UP000332933"/>
    </source>
</evidence>
<dbReference type="InterPro" id="IPR002937">
    <property type="entry name" value="Amino_oxidase"/>
</dbReference>
<reference evidence="4 5" key="1">
    <citation type="submission" date="2019-03" db="EMBL/GenBank/DDBJ databases">
        <authorList>
            <person name="Gaulin E."/>
            <person name="Dumas B."/>
        </authorList>
    </citation>
    <scope>NUCLEOTIDE SEQUENCE [LARGE SCALE GENOMIC DNA]</scope>
    <source>
        <strain evidence="4">CBS 568.67</strain>
    </source>
</reference>
<dbReference type="Pfam" id="PF01593">
    <property type="entry name" value="Amino_oxidase"/>
    <property type="match status" value="1"/>
</dbReference>
<dbReference type="EMBL" id="VJMH01000181">
    <property type="protein sequence ID" value="KAF0718095.1"/>
    <property type="molecule type" value="Genomic_DNA"/>
</dbReference>
<evidence type="ECO:0000313" key="3">
    <source>
        <dbReference type="EMBL" id="KAF0718095.1"/>
    </source>
</evidence>
<dbReference type="SUPFAM" id="SSF51905">
    <property type="entry name" value="FAD/NAD(P)-binding domain"/>
    <property type="match status" value="1"/>
</dbReference>